<dbReference type="GO" id="GO:0006145">
    <property type="term" value="P:purine nucleobase catabolic process"/>
    <property type="evidence" value="ECO:0007669"/>
    <property type="project" value="TreeGrafter"/>
</dbReference>
<dbReference type="GO" id="GO:0004038">
    <property type="term" value="F:allantoinase activity"/>
    <property type="evidence" value="ECO:0007669"/>
    <property type="project" value="TreeGrafter"/>
</dbReference>
<dbReference type="SUPFAM" id="SSF51556">
    <property type="entry name" value="Metallo-dependent hydrolases"/>
    <property type="match status" value="1"/>
</dbReference>
<feature type="region of interest" description="Disordered" evidence="1">
    <location>
        <begin position="1"/>
        <end position="36"/>
    </location>
</feature>
<dbReference type="Proteomes" id="UP000279236">
    <property type="component" value="Unassembled WGS sequence"/>
</dbReference>
<comment type="caution">
    <text evidence="4">The sequence shown here is derived from an EMBL/GenBank/DDBJ whole genome shotgun (WGS) entry which is preliminary data.</text>
</comment>
<evidence type="ECO:0000259" key="3">
    <source>
        <dbReference type="Pfam" id="PF01979"/>
    </source>
</evidence>
<dbReference type="InterPro" id="IPR032466">
    <property type="entry name" value="Metal_Hydrolase"/>
</dbReference>
<keyword evidence="2" id="KW-0812">Transmembrane</keyword>
<dbReference type="EMBL" id="RSCE01000012">
    <property type="protein sequence ID" value="RSH78539.1"/>
    <property type="molecule type" value="Genomic_DNA"/>
</dbReference>
<organism evidence="4 5">
    <name type="scientific">Apiotrichum porosum</name>
    <dbReference type="NCBI Taxonomy" id="105984"/>
    <lineage>
        <taxon>Eukaryota</taxon>
        <taxon>Fungi</taxon>
        <taxon>Dikarya</taxon>
        <taxon>Basidiomycota</taxon>
        <taxon>Agaricomycotina</taxon>
        <taxon>Tremellomycetes</taxon>
        <taxon>Trichosporonales</taxon>
        <taxon>Trichosporonaceae</taxon>
        <taxon>Apiotrichum</taxon>
    </lineage>
</organism>
<dbReference type="SUPFAM" id="SSF51338">
    <property type="entry name" value="Composite domain of metallo-dependent hydrolases"/>
    <property type="match status" value="1"/>
</dbReference>
<evidence type="ECO:0000256" key="1">
    <source>
        <dbReference type="SAM" id="MobiDB-lite"/>
    </source>
</evidence>
<evidence type="ECO:0000313" key="4">
    <source>
        <dbReference type="EMBL" id="RSH78539.1"/>
    </source>
</evidence>
<dbReference type="AlphaFoldDB" id="A0A427XI12"/>
<feature type="domain" description="Amidohydrolase-related" evidence="3">
    <location>
        <begin position="417"/>
        <end position="515"/>
    </location>
</feature>
<protein>
    <recommendedName>
        <fullName evidence="3">Amidohydrolase-related domain-containing protein</fullName>
    </recommendedName>
</protein>
<sequence length="943" mass="102129">MAIQARAVPRRAAPGDVEKAPLVDTPDNIEAEGDDDNKHARRLTTHFYVHPILLFLIVGGLCLRNFGFPFPSPAPEPLPPFVEDGMKQTLPLRVSVRTVSPRETGAVWLKNATLWTGENDGEEVLYGADVWLDGGVIRRIGKADDMVDLLAASKDYEEVELNGAWVTPGIVDVHSHLAVDASPELKGNSDTNSWKASIQPWLRSLDGFNTHDQAFNLSISGGITTMLVLPGSAGNIGGQAFTFKPRWTKENSPQSMQVEPPFVIEESDSGENQWTRTGAWRHIKHACGENPLRVYGNTRMDSAYDFRRAYTEGAKLKERQDRWCLSPKTQTEPFPSSLEWEVMSDIIRGNVKVNIHCYETVDLQDLVRISNEFQFPIAAFHHAHEAYMVPDLIKQAWGPTPGVAIFANNARYKREAYRGTPYAPKILADAGLRVSMKSDHPVLDSRFLVYEAAQAHAFGLNFSESLSSVTTHSARIMGLGHRIGYVRPGYDADIVVWDSFPLTLGATPKQTYIDGIPQIISPHNFNKPSAAQDISPAGDYDKEAQEAIDSRGDPNLRPKKSSSAIVFEGVQNLYLDGVTAQGEPGRVVVQNGEIACAGKDCVVAEGEYEVVQLNGGSIAPGLITTGSKLGLIEIAQEKVTSDGIAYDPLSGTELLDGLLVHAVDGARFEGKDELMAYQAGVTTGVTSPMTSKFFSGLSYSFSTSASHALAPGAIGNAAAALHLNLDNSGASVSSKIALLRSLLSGGDSLKASDELHDAFKSAAAGDLRLVISTHSADAIATLIRVKREVAPKLKLTIVGGFESWMLAEELAQEKIGVIVAPSRSFPASWDQRRILAGPPITNHTLPSYLASHGVTVGLGITEECDARLTRYDMAWTYASSPNVFSKPDAIALVTTNLQELLGLNDGVQAKADLGFVAYEGDMFSFESRVRAVRAPGADSMDLF</sequence>
<proteinExistence type="predicted"/>
<dbReference type="RefSeq" id="XP_028473686.1">
    <property type="nucleotide sequence ID" value="XM_028618008.1"/>
</dbReference>
<dbReference type="InterPro" id="IPR011059">
    <property type="entry name" value="Metal-dep_hydrolase_composite"/>
</dbReference>
<keyword evidence="5" id="KW-1185">Reference proteome</keyword>
<accession>A0A427XI12</accession>
<gene>
    <name evidence="4" type="ORF">EHS24_002265</name>
</gene>
<dbReference type="PANTHER" id="PTHR43668:SF5">
    <property type="entry name" value="AMIDOHYDROLASE 3 DOMAIN-CONTAINING PROTEIN"/>
    <property type="match status" value="1"/>
</dbReference>
<dbReference type="InterPro" id="IPR050138">
    <property type="entry name" value="DHOase/Allantoinase_Hydrolase"/>
</dbReference>
<name>A0A427XI12_9TREE</name>
<evidence type="ECO:0000313" key="5">
    <source>
        <dbReference type="Proteomes" id="UP000279236"/>
    </source>
</evidence>
<dbReference type="GO" id="GO:0005737">
    <property type="term" value="C:cytoplasm"/>
    <property type="evidence" value="ECO:0007669"/>
    <property type="project" value="TreeGrafter"/>
</dbReference>
<dbReference type="PANTHER" id="PTHR43668">
    <property type="entry name" value="ALLANTOINASE"/>
    <property type="match status" value="1"/>
</dbReference>
<keyword evidence="2" id="KW-1133">Transmembrane helix</keyword>
<dbReference type="Pfam" id="PF01979">
    <property type="entry name" value="Amidohydro_1"/>
    <property type="match status" value="1"/>
</dbReference>
<feature type="transmembrane region" description="Helical" evidence="2">
    <location>
        <begin position="47"/>
        <end position="67"/>
    </location>
</feature>
<reference evidence="4 5" key="1">
    <citation type="submission" date="2018-11" db="EMBL/GenBank/DDBJ databases">
        <title>Genome sequence of Apiotrichum porosum DSM 27194.</title>
        <authorList>
            <person name="Aliyu H."/>
            <person name="Gorte O."/>
            <person name="Ochsenreither K."/>
        </authorList>
    </citation>
    <scope>NUCLEOTIDE SEQUENCE [LARGE SCALE GENOMIC DNA]</scope>
    <source>
        <strain evidence="4 5">DSM 27194</strain>
    </source>
</reference>
<dbReference type="GeneID" id="39586808"/>
<keyword evidence="2" id="KW-0472">Membrane</keyword>
<evidence type="ECO:0000256" key="2">
    <source>
        <dbReference type="SAM" id="Phobius"/>
    </source>
</evidence>
<dbReference type="OrthoDB" id="10258955at2759"/>
<dbReference type="InterPro" id="IPR006680">
    <property type="entry name" value="Amidohydro-rel"/>
</dbReference>
<dbReference type="Gene3D" id="3.20.20.140">
    <property type="entry name" value="Metal-dependent hydrolases"/>
    <property type="match status" value="2"/>
</dbReference>